<sequence length="536" mass="56871">MYFRLLWHSPSPRHPWQRPRPALLARVTMDSPREPLMAGHGDMSDDVDPAAAHSDSAPLGPVKAGNAGPGVFVQALTVAAGISGLLFGYDTGVISATLVSIGDSLSNRPLTSMDKSIITSAVALFALVASPLSSILADRLGRKRVILYADVLFIAGALVQALCSTVPLMVAGRCIVGAGVGAASFVVPLYIAEVAPASHRGKLVTTNVLFITLGQMVAYIVGWLLSAYAAKETGWRWMVGLGAAPAALQGAIIVLMPETPRWLVKVGHPEEARLVMRRVEPASMADADAMVAEMEAEVREEAGNGSWSLAWRELVGEARNRRALTLACLLQGLQQLCGFNSLMYYSATIFALVGFTSPTLTALTVAVTNFAMTLVALGIIDRVGRRRILLWSMPGMMLGLVAAAAGFSILQLEPKTVEKAGQGGPARLILASIMVYVAAYALGLGNVPWMQSELFPLTVRSVGSGVATATNWTANFVVGLTFLPMMETLSPAWTMTTYAVVCCVGYLLVWRIYPETAGLSLEESTGLLEHGWGIGG</sequence>
<feature type="transmembrane region" description="Helical" evidence="10">
    <location>
        <begin position="349"/>
        <end position="376"/>
    </location>
</feature>
<feature type="region of interest" description="Disordered" evidence="9">
    <location>
        <begin position="34"/>
        <end position="56"/>
    </location>
</feature>
<keyword evidence="13" id="KW-1185">Reference proteome</keyword>
<accession>A0A8H4Q6J0</accession>
<dbReference type="Gene3D" id="1.20.1250.20">
    <property type="entry name" value="MFS general substrate transporter like domains"/>
    <property type="match status" value="1"/>
</dbReference>
<evidence type="ECO:0000259" key="11">
    <source>
        <dbReference type="PROSITE" id="PS50850"/>
    </source>
</evidence>
<evidence type="ECO:0000313" key="13">
    <source>
        <dbReference type="Proteomes" id="UP000562929"/>
    </source>
</evidence>
<organism evidence="12 13">
    <name type="scientific">Ophiocordyceps camponoti-floridani</name>
    <dbReference type="NCBI Taxonomy" id="2030778"/>
    <lineage>
        <taxon>Eukaryota</taxon>
        <taxon>Fungi</taxon>
        <taxon>Dikarya</taxon>
        <taxon>Ascomycota</taxon>
        <taxon>Pezizomycotina</taxon>
        <taxon>Sordariomycetes</taxon>
        <taxon>Hypocreomycetidae</taxon>
        <taxon>Hypocreales</taxon>
        <taxon>Ophiocordycipitaceae</taxon>
        <taxon>Ophiocordyceps</taxon>
    </lineage>
</organism>
<evidence type="ECO:0000256" key="2">
    <source>
        <dbReference type="ARBA" id="ARBA00010992"/>
    </source>
</evidence>
<evidence type="ECO:0000256" key="5">
    <source>
        <dbReference type="ARBA" id="ARBA00022989"/>
    </source>
</evidence>
<dbReference type="EMBL" id="JAACLJ010000004">
    <property type="protein sequence ID" value="KAF4587639.1"/>
    <property type="molecule type" value="Genomic_DNA"/>
</dbReference>
<evidence type="ECO:0000256" key="3">
    <source>
        <dbReference type="ARBA" id="ARBA00022448"/>
    </source>
</evidence>
<dbReference type="InterPro" id="IPR050814">
    <property type="entry name" value="Myo-inositol_Transporter"/>
</dbReference>
<dbReference type="PANTHER" id="PTHR48020">
    <property type="entry name" value="PROTON MYO-INOSITOL COTRANSPORTER"/>
    <property type="match status" value="1"/>
</dbReference>
<dbReference type="GO" id="GO:1904679">
    <property type="term" value="P:myo-inositol import across plasma membrane"/>
    <property type="evidence" value="ECO:0007669"/>
    <property type="project" value="TreeGrafter"/>
</dbReference>
<evidence type="ECO:0000256" key="1">
    <source>
        <dbReference type="ARBA" id="ARBA00004141"/>
    </source>
</evidence>
<protein>
    <submittedName>
        <fullName evidence="12">General substrate transporter</fullName>
    </submittedName>
</protein>
<comment type="similarity">
    <text evidence="2 8">Belongs to the major facilitator superfamily. Sugar transporter (TC 2.A.1.1) family.</text>
</comment>
<dbReference type="PROSITE" id="PS00216">
    <property type="entry name" value="SUGAR_TRANSPORT_1"/>
    <property type="match status" value="2"/>
</dbReference>
<keyword evidence="6 10" id="KW-0472">Membrane</keyword>
<dbReference type="NCBIfam" id="TIGR00879">
    <property type="entry name" value="SP"/>
    <property type="match status" value="1"/>
</dbReference>
<feature type="transmembrane region" description="Helical" evidence="10">
    <location>
        <begin position="117"/>
        <end position="138"/>
    </location>
</feature>
<feature type="transmembrane region" description="Helical" evidence="10">
    <location>
        <begin position="168"/>
        <end position="191"/>
    </location>
</feature>
<keyword evidence="5 10" id="KW-1133">Transmembrane helix</keyword>
<feature type="transmembrane region" description="Helical" evidence="10">
    <location>
        <begin position="145"/>
        <end position="162"/>
    </location>
</feature>
<dbReference type="Pfam" id="PF00083">
    <property type="entry name" value="Sugar_tr"/>
    <property type="match status" value="1"/>
</dbReference>
<dbReference type="AlphaFoldDB" id="A0A8H4Q6J0"/>
<dbReference type="FunFam" id="1.20.1250.20:FF:000073">
    <property type="entry name" value="MFS myo-inositol transporter, putative"/>
    <property type="match status" value="1"/>
</dbReference>
<name>A0A8H4Q6J0_9HYPO</name>
<dbReference type="InterPro" id="IPR036259">
    <property type="entry name" value="MFS_trans_sf"/>
</dbReference>
<dbReference type="InterPro" id="IPR020846">
    <property type="entry name" value="MFS_dom"/>
</dbReference>
<gene>
    <name evidence="12" type="ORF">GQ602_004332</name>
</gene>
<feature type="transmembrane region" description="Helical" evidence="10">
    <location>
        <begin position="237"/>
        <end position="256"/>
    </location>
</feature>
<dbReference type="SUPFAM" id="SSF103473">
    <property type="entry name" value="MFS general substrate transporter"/>
    <property type="match status" value="1"/>
</dbReference>
<evidence type="ECO:0000256" key="8">
    <source>
        <dbReference type="RuleBase" id="RU003346"/>
    </source>
</evidence>
<dbReference type="PANTHER" id="PTHR48020:SF12">
    <property type="entry name" value="PROTON MYO-INOSITOL COTRANSPORTER"/>
    <property type="match status" value="1"/>
</dbReference>
<evidence type="ECO:0000256" key="4">
    <source>
        <dbReference type="ARBA" id="ARBA00022692"/>
    </source>
</evidence>
<evidence type="ECO:0000256" key="9">
    <source>
        <dbReference type="SAM" id="MobiDB-lite"/>
    </source>
</evidence>
<dbReference type="Proteomes" id="UP000562929">
    <property type="component" value="Unassembled WGS sequence"/>
</dbReference>
<dbReference type="OrthoDB" id="6339427at2759"/>
<evidence type="ECO:0000256" key="10">
    <source>
        <dbReference type="SAM" id="Phobius"/>
    </source>
</evidence>
<evidence type="ECO:0000256" key="6">
    <source>
        <dbReference type="ARBA" id="ARBA00023136"/>
    </source>
</evidence>
<dbReference type="PROSITE" id="PS00217">
    <property type="entry name" value="SUGAR_TRANSPORT_2"/>
    <property type="match status" value="1"/>
</dbReference>
<feature type="transmembrane region" description="Helical" evidence="10">
    <location>
        <begin position="388"/>
        <end position="409"/>
    </location>
</feature>
<comment type="catalytic activity">
    <reaction evidence="7">
        <text>myo-inositol(out) + H(+)(out) = myo-inositol(in) + H(+)(in)</text>
        <dbReference type="Rhea" id="RHEA:60364"/>
        <dbReference type="ChEBI" id="CHEBI:15378"/>
        <dbReference type="ChEBI" id="CHEBI:17268"/>
    </reaction>
</comment>
<keyword evidence="3 8" id="KW-0813">Transport</keyword>
<feature type="transmembrane region" description="Helical" evidence="10">
    <location>
        <begin position="429"/>
        <end position="449"/>
    </location>
</feature>
<comment type="caution">
    <text evidence="12">The sequence shown here is derived from an EMBL/GenBank/DDBJ whole genome shotgun (WGS) entry which is preliminary data.</text>
</comment>
<feature type="transmembrane region" description="Helical" evidence="10">
    <location>
        <begin position="495"/>
        <end position="513"/>
    </location>
</feature>
<dbReference type="InterPro" id="IPR005829">
    <property type="entry name" value="Sugar_transporter_CS"/>
</dbReference>
<comment type="subcellular location">
    <subcellularLocation>
        <location evidence="1">Membrane</location>
        <topology evidence="1">Multi-pass membrane protein</topology>
    </subcellularLocation>
</comment>
<dbReference type="GO" id="GO:0005366">
    <property type="term" value="F:myo-inositol:proton symporter activity"/>
    <property type="evidence" value="ECO:0007669"/>
    <property type="project" value="TreeGrafter"/>
</dbReference>
<dbReference type="InterPro" id="IPR003663">
    <property type="entry name" value="Sugar/inositol_transpt"/>
</dbReference>
<evidence type="ECO:0000256" key="7">
    <source>
        <dbReference type="ARBA" id="ARBA00049119"/>
    </source>
</evidence>
<dbReference type="InterPro" id="IPR005828">
    <property type="entry name" value="MFS_sugar_transport-like"/>
</dbReference>
<dbReference type="GO" id="GO:0016020">
    <property type="term" value="C:membrane"/>
    <property type="evidence" value="ECO:0007669"/>
    <property type="project" value="UniProtKB-SubCell"/>
</dbReference>
<proteinExistence type="inferred from homology"/>
<dbReference type="PROSITE" id="PS50850">
    <property type="entry name" value="MFS"/>
    <property type="match status" value="1"/>
</dbReference>
<dbReference type="PRINTS" id="PR00171">
    <property type="entry name" value="SUGRTRNSPORT"/>
</dbReference>
<feature type="transmembrane region" description="Helical" evidence="10">
    <location>
        <begin position="203"/>
        <end position="225"/>
    </location>
</feature>
<evidence type="ECO:0000313" key="12">
    <source>
        <dbReference type="EMBL" id="KAF4587639.1"/>
    </source>
</evidence>
<keyword evidence="4 10" id="KW-0812">Transmembrane</keyword>
<feature type="transmembrane region" description="Helical" evidence="10">
    <location>
        <begin position="461"/>
        <end position="483"/>
    </location>
</feature>
<feature type="domain" description="Major facilitator superfamily (MFS) profile" evidence="11">
    <location>
        <begin position="76"/>
        <end position="517"/>
    </location>
</feature>
<reference evidence="12 13" key="1">
    <citation type="journal article" date="2020" name="G3 (Bethesda)">
        <title>Genetic Underpinnings of Host Manipulation by Ophiocordyceps as Revealed by Comparative Transcriptomics.</title>
        <authorList>
            <person name="Will I."/>
            <person name="Das B."/>
            <person name="Trinh T."/>
            <person name="Brachmann A."/>
            <person name="Ohm R.A."/>
            <person name="de Bekker C."/>
        </authorList>
    </citation>
    <scope>NUCLEOTIDE SEQUENCE [LARGE SCALE GENOMIC DNA]</scope>
    <source>
        <strain evidence="12 13">EC05</strain>
    </source>
</reference>